<evidence type="ECO:0000256" key="10">
    <source>
        <dbReference type="ARBA" id="ARBA00023136"/>
    </source>
</evidence>
<keyword evidence="4 12" id="KW-0328">Glycosyltransferase</keyword>
<dbReference type="InterPro" id="IPR001503">
    <property type="entry name" value="Glyco_trans_10"/>
</dbReference>
<keyword evidence="10 12" id="KW-0472">Membrane</keyword>
<evidence type="ECO:0000256" key="11">
    <source>
        <dbReference type="ARBA" id="ARBA00023180"/>
    </source>
</evidence>
<evidence type="ECO:0000256" key="5">
    <source>
        <dbReference type="ARBA" id="ARBA00022679"/>
    </source>
</evidence>
<comment type="subcellular location">
    <subcellularLocation>
        <location evidence="1 12">Golgi apparatus</location>
        <location evidence="1 12">Golgi stack membrane</location>
        <topology evidence="1 12">Single-pass type II membrane protein</topology>
    </subcellularLocation>
</comment>
<organism evidence="15 16">
    <name type="scientific">Nesidiocoris tenuis</name>
    <dbReference type="NCBI Taxonomy" id="355587"/>
    <lineage>
        <taxon>Eukaryota</taxon>
        <taxon>Metazoa</taxon>
        <taxon>Ecdysozoa</taxon>
        <taxon>Arthropoda</taxon>
        <taxon>Hexapoda</taxon>
        <taxon>Insecta</taxon>
        <taxon>Pterygota</taxon>
        <taxon>Neoptera</taxon>
        <taxon>Paraneoptera</taxon>
        <taxon>Hemiptera</taxon>
        <taxon>Heteroptera</taxon>
        <taxon>Panheteroptera</taxon>
        <taxon>Cimicomorpha</taxon>
        <taxon>Miridae</taxon>
        <taxon>Dicyphina</taxon>
        <taxon>Nesidiocoris</taxon>
    </lineage>
</organism>
<keyword evidence="11" id="KW-0325">Glycoprotein</keyword>
<keyword evidence="16" id="KW-1185">Reference proteome</keyword>
<evidence type="ECO:0000256" key="9">
    <source>
        <dbReference type="ARBA" id="ARBA00023034"/>
    </source>
</evidence>
<evidence type="ECO:0000256" key="6">
    <source>
        <dbReference type="ARBA" id="ARBA00022692"/>
    </source>
</evidence>
<evidence type="ECO:0000256" key="1">
    <source>
        <dbReference type="ARBA" id="ARBA00004447"/>
    </source>
</evidence>
<dbReference type="PANTHER" id="PTHR48438:SF1">
    <property type="entry name" value="ALPHA-(1,3)-FUCOSYLTRANSFERASE C-RELATED"/>
    <property type="match status" value="1"/>
</dbReference>
<keyword evidence="8 12" id="KW-1133">Transmembrane helix</keyword>
<gene>
    <name evidence="15" type="ORF">NTJ_06174</name>
</gene>
<dbReference type="Proteomes" id="UP001307889">
    <property type="component" value="Chromosome 4"/>
</dbReference>
<dbReference type="Pfam" id="PF17039">
    <property type="entry name" value="Glyco_tran_10_N"/>
    <property type="match status" value="1"/>
</dbReference>
<dbReference type="Gene3D" id="3.40.50.11660">
    <property type="entry name" value="Glycosyl transferase family 10, C-terminal domain"/>
    <property type="match status" value="1"/>
</dbReference>
<dbReference type="InterPro" id="IPR038577">
    <property type="entry name" value="GT10-like_C_sf"/>
</dbReference>
<proteinExistence type="inferred from homology"/>
<evidence type="ECO:0000259" key="13">
    <source>
        <dbReference type="Pfam" id="PF00852"/>
    </source>
</evidence>
<protein>
    <recommendedName>
        <fullName evidence="12">Fucosyltransferase</fullName>
        <ecNumber evidence="12">2.4.1.-</ecNumber>
    </recommendedName>
</protein>
<keyword evidence="9 12" id="KW-0333">Golgi apparatus</keyword>
<evidence type="ECO:0000256" key="4">
    <source>
        <dbReference type="ARBA" id="ARBA00022676"/>
    </source>
</evidence>
<dbReference type="PANTHER" id="PTHR48438">
    <property type="entry name" value="ALPHA-(1,3)-FUCOSYLTRANSFERASE C-RELATED"/>
    <property type="match status" value="1"/>
</dbReference>
<evidence type="ECO:0000259" key="14">
    <source>
        <dbReference type="Pfam" id="PF17039"/>
    </source>
</evidence>
<dbReference type="InterPro" id="IPR031481">
    <property type="entry name" value="Glyco_tran_10_N"/>
</dbReference>
<evidence type="ECO:0000256" key="7">
    <source>
        <dbReference type="ARBA" id="ARBA00022968"/>
    </source>
</evidence>
<evidence type="ECO:0000256" key="3">
    <source>
        <dbReference type="ARBA" id="ARBA00008919"/>
    </source>
</evidence>
<dbReference type="Pfam" id="PF00852">
    <property type="entry name" value="Glyco_transf_10"/>
    <property type="match status" value="1"/>
</dbReference>
<sequence length="462" mass="53795">MVRLKVKKTCRLLVVIIGALVYAFWRQGGDWVDYQTELSAEKWIKEMELVRMLAEREIHRRGQSNLQTKGRPWYMAGGTVTPSQTAGEESGLWPEQDPGDDRITNQLMFRPPRLPDVMKPKLKTILLSNGLRTWTGVIRGGDVFSKCPVKSCKLTLDKSESRTADAILFKDKFVHPGHSQINRQVWIMYLLECPYFSRPLSHTRGTFVNWTATYRRDSELVTPYAKFVYYDPNVRQLERPLRNYALNKTKQVAWFVSNCATPNSRLQYALELQKYISVDIFGKCGVMRCPRFFQDMCNELLDEDYKFYLAFENANCKDYITEKFFTNGLMRDILPIVMGARPEDYLLAAPEHSYIHVDDFDSPRSLAEFLLLLDKDDERYNSYFRWKGTGEFIDTHFFCRLCAVLHDDFPEKSYRKPGMWWRGPGICTPGSWRESGPNWAEALPSPKSSTGFGPHFHYKDFL</sequence>
<evidence type="ECO:0000313" key="15">
    <source>
        <dbReference type="EMBL" id="BES93365.1"/>
    </source>
</evidence>
<name>A0ABN7AMB2_9HEMI</name>
<feature type="domain" description="Fucosyltransferase C-terminal" evidence="13">
    <location>
        <begin position="247"/>
        <end position="415"/>
    </location>
</feature>
<evidence type="ECO:0000313" key="16">
    <source>
        <dbReference type="Proteomes" id="UP001307889"/>
    </source>
</evidence>
<comment type="similarity">
    <text evidence="3 12">Belongs to the glycosyltransferase 10 family.</text>
</comment>
<evidence type="ECO:0000256" key="8">
    <source>
        <dbReference type="ARBA" id="ARBA00022989"/>
    </source>
</evidence>
<comment type="pathway">
    <text evidence="2">Protein modification; protein glycosylation.</text>
</comment>
<keyword evidence="6 12" id="KW-0812">Transmembrane</keyword>
<dbReference type="SUPFAM" id="SSF53756">
    <property type="entry name" value="UDP-Glycosyltransferase/glycogen phosphorylase"/>
    <property type="match status" value="1"/>
</dbReference>
<dbReference type="EMBL" id="AP028912">
    <property type="protein sequence ID" value="BES93365.1"/>
    <property type="molecule type" value="Genomic_DNA"/>
</dbReference>
<feature type="transmembrane region" description="Helical" evidence="12">
    <location>
        <begin position="9"/>
        <end position="25"/>
    </location>
</feature>
<evidence type="ECO:0000256" key="12">
    <source>
        <dbReference type="RuleBase" id="RU003832"/>
    </source>
</evidence>
<accession>A0ABN7AMB2</accession>
<evidence type="ECO:0000256" key="2">
    <source>
        <dbReference type="ARBA" id="ARBA00004922"/>
    </source>
</evidence>
<dbReference type="InterPro" id="IPR055270">
    <property type="entry name" value="Glyco_tran_10_C"/>
</dbReference>
<keyword evidence="5 12" id="KW-0808">Transferase</keyword>
<feature type="domain" description="Fucosyltransferase N-terminal" evidence="14">
    <location>
        <begin position="144"/>
        <end position="224"/>
    </location>
</feature>
<keyword evidence="7" id="KW-0735">Signal-anchor</keyword>
<reference evidence="15 16" key="1">
    <citation type="submission" date="2023-09" db="EMBL/GenBank/DDBJ databases">
        <title>Nesidiocoris tenuis whole genome shotgun sequence.</title>
        <authorList>
            <person name="Shibata T."/>
            <person name="Shimoda M."/>
            <person name="Kobayashi T."/>
            <person name="Uehara T."/>
        </authorList>
    </citation>
    <scope>NUCLEOTIDE SEQUENCE [LARGE SCALE GENOMIC DNA]</scope>
    <source>
        <strain evidence="15 16">Japan</strain>
    </source>
</reference>
<dbReference type="EC" id="2.4.1.-" evidence="12"/>